<evidence type="ECO:0000259" key="1">
    <source>
        <dbReference type="PROSITE" id="PS51746"/>
    </source>
</evidence>
<dbReference type="CDD" id="cd00143">
    <property type="entry name" value="PP2Cc"/>
    <property type="match status" value="1"/>
</dbReference>
<dbReference type="InterPro" id="IPR015655">
    <property type="entry name" value="PP2C"/>
</dbReference>
<dbReference type="Gene3D" id="3.60.40.10">
    <property type="entry name" value="PPM-type phosphatase domain"/>
    <property type="match status" value="1"/>
</dbReference>
<dbReference type="InterPro" id="IPR001932">
    <property type="entry name" value="PPM-type_phosphatase-like_dom"/>
</dbReference>
<dbReference type="EMBL" id="KV417480">
    <property type="protein sequence ID" value="KZP34540.1"/>
    <property type="molecule type" value="Genomic_DNA"/>
</dbReference>
<evidence type="ECO:0000313" key="2">
    <source>
        <dbReference type="EMBL" id="KZP34540.1"/>
    </source>
</evidence>
<dbReference type="InterPro" id="IPR036457">
    <property type="entry name" value="PPM-type-like_dom_sf"/>
</dbReference>
<name>A0A166X8Z9_9AGAM</name>
<protein>
    <submittedName>
        <fullName evidence="2">Protein serine/threonine phosphatase 2C</fullName>
    </submittedName>
</protein>
<dbReference type="PANTHER" id="PTHR13832">
    <property type="entry name" value="PROTEIN PHOSPHATASE 2C"/>
    <property type="match status" value="1"/>
</dbReference>
<dbReference type="SUPFAM" id="SSF81606">
    <property type="entry name" value="PP2C-like"/>
    <property type="match status" value="1"/>
</dbReference>
<dbReference type="Proteomes" id="UP000076532">
    <property type="component" value="Unassembled WGS sequence"/>
</dbReference>
<evidence type="ECO:0000313" key="3">
    <source>
        <dbReference type="Proteomes" id="UP000076532"/>
    </source>
</evidence>
<feature type="domain" description="PPM-type phosphatase" evidence="1">
    <location>
        <begin position="34"/>
        <end position="405"/>
    </location>
</feature>
<sequence length="405" mass="44353">MGFEGAGPWAYRKLSGTELTKELTRLANAQSIHGADVVSLQPCTISRSQDRFIVSQLDVPGGQWRFNGVFDGHAGEETVDHILNKLPSLFHSFLAEALRLAGDGELHHDDVSKVLVDSISELDNSITRDILELFPGGPDGLEKLSDEQIDTIVNDFESGGVNNAKLLRGMRGSTVLVALVDPSGRNLYVASLGDCQAVLGTKTPSGTWKAELLSQNHNGKDLAEVARIHREHPGEDATCVLEDRVLGAIAVTRAIGDHEFRLPAIFTERVFVRTKPGFKLSSVLADWLPRNKTPPYLSNVADVVHVDLTATEREGRFLIMCSDGLTDLYLHDDDRKDINTLQEVADAIVNAFSDRSTTSGVDDNTALHLLREAMGGSDEDKVSRNVTVEMAFRWMDDVTIIIQSI</sequence>
<dbReference type="AlphaFoldDB" id="A0A166X8Z9"/>
<accession>A0A166X8Z9</accession>
<dbReference type="PANTHER" id="PTHR13832:SF792">
    <property type="entry name" value="GM14286P"/>
    <property type="match status" value="1"/>
</dbReference>
<dbReference type="SMART" id="SM00332">
    <property type="entry name" value="PP2Cc"/>
    <property type="match status" value="1"/>
</dbReference>
<organism evidence="2 3">
    <name type="scientific">Athelia psychrophila</name>
    <dbReference type="NCBI Taxonomy" id="1759441"/>
    <lineage>
        <taxon>Eukaryota</taxon>
        <taxon>Fungi</taxon>
        <taxon>Dikarya</taxon>
        <taxon>Basidiomycota</taxon>
        <taxon>Agaricomycotina</taxon>
        <taxon>Agaricomycetes</taxon>
        <taxon>Agaricomycetidae</taxon>
        <taxon>Atheliales</taxon>
        <taxon>Atheliaceae</taxon>
        <taxon>Athelia</taxon>
    </lineage>
</organism>
<dbReference type="PROSITE" id="PS51746">
    <property type="entry name" value="PPM_2"/>
    <property type="match status" value="1"/>
</dbReference>
<dbReference type="STRING" id="436010.A0A166X8Z9"/>
<reference evidence="2 3" key="1">
    <citation type="journal article" date="2016" name="Mol. Biol. Evol.">
        <title>Comparative Genomics of Early-Diverging Mushroom-Forming Fungi Provides Insights into the Origins of Lignocellulose Decay Capabilities.</title>
        <authorList>
            <person name="Nagy L.G."/>
            <person name="Riley R."/>
            <person name="Tritt A."/>
            <person name="Adam C."/>
            <person name="Daum C."/>
            <person name="Floudas D."/>
            <person name="Sun H."/>
            <person name="Yadav J.S."/>
            <person name="Pangilinan J."/>
            <person name="Larsson K.H."/>
            <person name="Matsuura K."/>
            <person name="Barry K."/>
            <person name="Labutti K."/>
            <person name="Kuo R."/>
            <person name="Ohm R.A."/>
            <person name="Bhattacharya S.S."/>
            <person name="Shirouzu T."/>
            <person name="Yoshinaga Y."/>
            <person name="Martin F.M."/>
            <person name="Grigoriev I.V."/>
            <person name="Hibbett D.S."/>
        </authorList>
    </citation>
    <scope>NUCLEOTIDE SEQUENCE [LARGE SCALE GENOMIC DNA]</scope>
    <source>
        <strain evidence="2 3">CBS 109695</strain>
    </source>
</reference>
<dbReference type="Pfam" id="PF00481">
    <property type="entry name" value="PP2C"/>
    <property type="match status" value="1"/>
</dbReference>
<gene>
    <name evidence="2" type="ORF">FIBSPDRAFT_719477</name>
</gene>
<dbReference type="OrthoDB" id="19329at2759"/>
<keyword evidence="3" id="KW-1185">Reference proteome</keyword>
<proteinExistence type="predicted"/>
<dbReference type="GO" id="GO:0004722">
    <property type="term" value="F:protein serine/threonine phosphatase activity"/>
    <property type="evidence" value="ECO:0007669"/>
    <property type="project" value="InterPro"/>
</dbReference>